<feature type="domain" description="HTH rpiR-type" evidence="4">
    <location>
        <begin position="1"/>
        <end position="77"/>
    </location>
</feature>
<dbReference type="Pfam" id="PF01380">
    <property type="entry name" value="SIS"/>
    <property type="match status" value="1"/>
</dbReference>
<reference evidence="6 7" key="1">
    <citation type="submission" date="2019-02" db="EMBL/GenBank/DDBJ databases">
        <title>Sequencing the genomes of 1000 actinobacteria strains.</title>
        <authorList>
            <person name="Klenk H.-P."/>
        </authorList>
    </citation>
    <scope>NUCLEOTIDE SEQUENCE [LARGE SCALE GENOMIC DNA]</scope>
    <source>
        <strain evidence="6 7">DSM 18319</strain>
    </source>
</reference>
<evidence type="ECO:0000256" key="3">
    <source>
        <dbReference type="ARBA" id="ARBA00023163"/>
    </source>
</evidence>
<feature type="domain" description="SIS" evidence="5">
    <location>
        <begin position="123"/>
        <end position="267"/>
    </location>
</feature>
<dbReference type="GO" id="GO:0003677">
    <property type="term" value="F:DNA binding"/>
    <property type="evidence" value="ECO:0007669"/>
    <property type="project" value="UniProtKB-KW"/>
</dbReference>
<dbReference type="InterPro" id="IPR046348">
    <property type="entry name" value="SIS_dom_sf"/>
</dbReference>
<accession>A0A4Q8AIF6</accession>
<evidence type="ECO:0000256" key="2">
    <source>
        <dbReference type="ARBA" id="ARBA00023125"/>
    </source>
</evidence>
<dbReference type="SUPFAM" id="SSF53697">
    <property type="entry name" value="SIS domain"/>
    <property type="match status" value="1"/>
</dbReference>
<gene>
    <name evidence="6" type="ORF">EV379_0526</name>
</gene>
<dbReference type="GO" id="GO:0097367">
    <property type="term" value="F:carbohydrate derivative binding"/>
    <property type="evidence" value="ECO:0007669"/>
    <property type="project" value="InterPro"/>
</dbReference>
<dbReference type="InterPro" id="IPR001347">
    <property type="entry name" value="SIS_dom"/>
</dbReference>
<evidence type="ECO:0000259" key="5">
    <source>
        <dbReference type="PROSITE" id="PS51464"/>
    </source>
</evidence>
<dbReference type="Gene3D" id="3.40.50.10490">
    <property type="entry name" value="Glucose-6-phosphate isomerase like protein, domain 1"/>
    <property type="match status" value="1"/>
</dbReference>
<dbReference type="PROSITE" id="PS51464">
    <property type="entry name" value="SIS"/>
    <property type="match status" value="1"/>
</dbReference>
<dbReference type="InterPro" id="IPR000281">
    <property type="entry name" value="HTH_RpiR"/>
</dbReference>
<keyword evidence="3" id="KW-0804">Transcription</keyword>
<dbReference type="PROSITE" id="PS51071">
    <property type="entry name" value="HTH_RPIR"/>
    <property type="match status" value="1"/>
</dbReference>
<name>A0A4Q8AIF6_9MICO</name>
<dbReference type="Pfam" id="PF01418">
    <property type="entry name" value="HTH_6"/>
    <property type="match status" value="1"/>
</dbReference>
<dbReference type="Proteomes" id="UP000291483">
    <property type="component" value="Unassembled WGS sequence"/>
</dbReference>
<protein>
    <submittedName>
        <fullName evidence="6">RpiR family transcriptional regulator</fullName>
    </submittedName>
</protein>
<dbReference type="GO" id="GO:0003700">
    <property type="term" value="F:DNA-binding transcription factor activity"/>
    <property type="evidence" value="ECO:0007669"/>
    <property type="project" value="InterPro"/>
</dbReference>
<keyword evidence="2" id="KW-0238">DNA-binding</keyword>
<dbReference type="AlphaFoldDB" id="A0A4Q8AIF6"/>
<dbReference type="CDD" id="cd05013">
    <property type="entry name" value="SIS_RpiR"/>
    <property type="match status" value="1"/>
</dbReference>
<evidence type="ECO:0000259" key="4">
    <source>
        <dbReference type="PROSITE" id="PS51071"/>
    </source>
</evidence>
<dbReference type="InterPro" id="IPR036388">
    <property type="entry name" value="WH-like_DNA-bd_sf"/>
</dbReference>
<dbReference type="Gene3D" id="1.10.10.10">
    <property type="entry name" value="Winged helix-like DNA-binding domain superfamily/Winged helix DNA-binding domain"/>
    <property type="match status" value="1"/>
</dbReference>
<dbReference type="PANTHER" id="PTHR30514:SF1">
    <property type="entry name" value="HTH-TYPE TRANSCRIPTIONAL REGULATOR HEXR-RELATED"/>
    <property type="match status" value="1"/>
</dbReference>
<organism evidence="6 7">
    <name type="scientific">Microterricola gilva</name>
    <dbReference type="NCBI Taxonomy" id="393267"/>
    <lineage>
        <taxon>Bacteria</taxon>
        <taxon>Bacillati</taxon>
        <taxon>Actinomycetota</taxon>
        <taxon>Actinomycetes</taxon>
        <taxon>Micrococcales</taxon>
        <taxon>Microbacteriaceae</taxon>
        <taxon>Microterricola</taxon>
    </lineage>
</organism>
<sequence>MRALTRIQGSLDRFSAAEARVARAILADPRIVVDNPINVVADMCGTSAATVARFCQGLGYSGYREFRFDLVGTTSRDQADLDRSNVLTGDIDPADTVADVAAKVLFQETQAIEHTLRELDLDAVDRIRDALVLAPDVVIAGFGSSGLTARDLTMKLQRIGRRSSYHPDVHLALSATALLGPGGVFVAVSHSGGTPEILGLLREAKLTGATTVGITNDPGSPMAELCDIVLTTQARENAFRSGATASRTAQLAVTDVLFVRLAQSLFDTMTDSLNLTRDAVIRHRDDPEQLRRAGVQRPS</sequence>
<evidence type="ECO:0000256" key="1">
    <source>
        <dbReference type="ARBA" id="ARBA00023015"/>
    </source>
</evidence>
<dbReference type="PANTHER" id="PTHR30514">
    <property type="entry name" value="GLUCOKINASE"/>
    <property type="match status" value="1"/>
</dbReference>
<comment type="caution">
    <text evidence="6">The sequence shown here is derived from an EMBL/GenBank/DDBJ whole genome shotgun (WGS) entry which is preliminary data.</text>
</comment>
<dbReference type="SUPFAM" id="SSF46689">
    <property type="entry name" value="Homeodomain-like"/>
    <property type="match status" value="1"/>
</dbReference>
<proteinExistence type="predicted"/>
<evidence type="ECO:0000313" key="7">
    <source>
        <dbReference type="Proteomes" id="UP000291483"/>
    </source>
</evidence>
<evidence type="ECO:0000313" key="6">
    <source>
        <dbReference type="EMBL" id="RZU64232.1"/>
    </source>
</evidence>
<dbReference type="InterPro" id="IPR035472">
    <property type="entry name" value="RpiR-like_SIS"/>
</dbReference>
<dbReference type="InterPro" id="IPR009057">
    <property type="entry name" value="Homeodomain-like_sf"/>
</dbReference>
<dbReference type="EMBL" id="SHLC01000001">
    <property type="protein sequence ID" value="RZU64232.1"/>
    <property type="molecule type" value="Genomic_DNA"/>
</dbReference>
<keyword evidence="1" id="KW-0805">Transcription regulation</keyword>
<dbReference type="OrthoDB" id="370421at2"/>
<dbReference type="GO" id="GO:1901135">
    <property type="term" value="P:carbohydrate derivative metabolic process"/>
    <property type="evidence" value="ECO:0007669"/>
    <property type="project" value="InterPro"/>
</dbReference>
<dbReference type="InterPro" id="IPR047640">
    <property type="entry name" value="RpiR-like"/>
</dbReference>
<keyword evidence="7" id="KW-1185">Reference proteome</keyword>
<dbReference type="RefSeq" id="WP_130504769.1">
    <property type="nucleotide sequence ID" value="NZ_SHLC01000001.1"/>
</dbReference>